<dbReference type="InterPro" id="IPR006685">
    <property type="entry name" value="MscS_channel_2nd"/>
</dbReference>
<protein>
    <recommendedName>
        <fullName evidence="7">Small-conductance mechanosensitive channel</fullName>
    </recommendedName>
</protein>
<keyword evidence="7" id="KW-0997">Cell inner membrane</keyword>
<evidence type="ECO:0000313" key="12">
    <source>
        <dbReference type="EMBL" id="AMJ77568.1"/>
    </source>
</evidence>
<comment type="subunit">
    <text evidence="7">Homoheptamer.</text>
</comment>
<dbReference type="EMBL" id="CP013928">
    <property type="protein sequence ID" value="AMJ77568.1"/>
    <property type="molecule type" value="Genomic_DNA"/>
</dbReference>
<evidence type="ECO:0000256" key="6">
    <source>
        <dbReference type="ARBA" id="ARBA00023136"/>
    </source>
</evidence>
<keyword evidence="4 7" id="KW-0812">Transmembrane</keyword>
<gene>
    <name evidence="12" type="ORF">AV942_04190</name>
</gene>
<dbReference type="GO" id="GO:0008381">
    <property type="term" value="F:mechanosensitive monoatomic ion channel activity"/>
    <property type="evidence" value="ECO:0007669"/>
    <property type="project" value="InterPro"/>
</dbReference>
<evidence type="ECO:0000256" key="4">
    <source>
        <dbReference type="ARBA" id="ARBA00022692"/>
    </source>
</evidence>
<dbReference type="Pfam" id="PF00924">
    <property type="entry name" value="MS_channel_2nd"/>
    <property type="match status" value="1"/>
</dbReference>
<dbReference type="Pfam" id="PF21088">
    <property type="entry name" value="MS_channel_1st"/>
    <property type="match status" value="1"/>
</dbReference>
<dbReference type="InterPro" id="IPR049278">
    <property type="entry name" value="MS_channel_C"/>
</dbReference>
<evidence type="ECO:0000256" key="1">
    <source>
        <dbReference type="ARBA" id="ARBA00004651"/>
    </source>
</evidence>
<evidence type="ECO:0000259" key="10">
    <source>
        <dbReference type="Pfam" id="PF21082"/>
    </source>
</evidence>
<sequence>MASTNLFENEQAIAIAALVGVVIVLFIIKRLILVRLKAKARSEKSSMSDIYRVLVLSLNAPLNLLIWVIFLQLVKSIVSVFSIEDEVAIKALGIVIEAGIIITVFLFFERFVNYTLKRYRDQSTIVKNTSAIAGGAVRAVFAVLAILIILSTMGVSVTPIVASLGITSLAVALALQPTLENFFSGIQLVMDKPIRIGDFIELDSGEQGFVEKIGWRSTWVRMLPNNIVIMPNSKLSNSKLINYYYPERELSVPVDVGVHYSSDLEHVEKVCLDVANCILEQHEYGVETYQPFVIFHTFDNSSINLTVMLRTREYFNRFFIKSAFIKMLKKRFDEEGIVIPFPITALNVEQEGAASALYNQRHQNQPSEQYQEKPPRPT</sequence>
<evidence type="ECO:0000256" key="3">
    <source>
        <dbReference type="ARBA" id="ARBA00022475"/>
    </source>
</evidence>
<proteinExistence type="inferred from homology"/>
<dbReference type="SUPFAM" id="SSF82861">
    <property type="entry name" value="Mechanosensitive channel protein MscS (YggB), transmembrane region"/>
    <property type="match status" value="1"/>
</dbReference>
<dbReference type="SUPFAM" id="SSF82689">
    <property type="entry name" value="Mechanosensitive channel protein MscS (YggB), C-terminal domain"/>
    <property type="match status" value="1"/>
</dbReference>
<dbReference type="Proteomes" id="UP000061468">
    <property type="component" value="Chromosome"/>
</dbReference>
<name>A0AAC8XHV0_9ALTE</name>
<feature type="domain" description="Mechanosensitive ion channel transmembrane helices 2/3" evidence="11">
    <location>
        <begin position="137"/>
        <end position="176"/>
    </location>
</feature>
<comment type="caution">
    <text evidence="7">Lacks conserved residue(s) required for the propagation of feature annotation.</text>
</comment>
<dbReference type="PANTHER" id="PTHR30221:SF1">
    <property type="entry name" value="SMALL-CONDUCTANCE MECHANOSENSITIVE CHANNEL"/>
    <property type="match status" value="1"/>
</dbReference>
<dbReference type="AlphaFoldDB" id="A0AAC8XHV0"/>
<keyword evidence="5 7" id="KW-1133">Transmembrane helix</keyword>
<evidence type="ECO:0000256" key="7">
    <source>
        <dbReference type="RuleBase" id="RU369025"/>
    </source>
</evidence>
<evidence type="ECO:0000256" key="5">
    <source>
        <dbReference type="ARBA" id="ARBA00022989"/>
    </source>
</evidence>
<dbReference type="Pfam" id="PF21082">
    <property type="entry name" value="MS_channel_3rd"/>
    <property type="match status" value="1"/>
</dbReference>
<dbReference type="SUPFAM" id="SSF50182">
    <property type="entry name" value="Sm-like ribonucleoproteins"/>
    <property type="match status" value="1"/>
</dbReference>
<dbReference type="Gene3D" id="2.30.30.60">
    <property type="match status" value="1"/>
</dbReference>
<dbReference type="InterPro" id="IPR045275">
    <property type="entry name" value="MscS_archaea/bacteria_type"/>
</dbReference>
<comment type="similarity">
    <text evidence="2 7">Belongs to the MscS (TC 1.A.23) family.</text>
</comment>
<dbReference type="InterPro" id="IPR049142">
    <property type="entry name" value="MS_channel_1st"/>
</dbReference>
<comment type="subcellular location">
    <subcellularLocation>
        <location evidence="7">Cell inner membrane</location>
        <topology evidence="7">Multi-pass membrane protein</topology>
    </subcellularLocation>
    <subcellularLocation>
        <location evidence="1">Cell membrane</location>
        <topology evidence="1">Multi-pass membrane protein</topology>
    </subcellularLocation>
</comment>
<organism evidence="12 13">
    <name type="scientific">Alteromonas mediterranea</name>
    <dbReference type="NCBI Taxonomy" id="314275"/>
    <lineage>
        <taxon>Bacteria</taxon>
        <taxon>Pseudomonadati</taxon>
        <taxon>Pseudomonadota</taxon>
        <taxon>Gammaproteobacteria</taxon>
        <taxon>Alteromonadales</taxon>
        <taxon>Alteromonadaceae</taxon>
        <taxon>Alteromonas/Salinimonas group</taxon>
        <taxon>Alteromonas</taxon>
    </lineage>
</organism>
<accession>A0AAC8XHV0</accession>
<dbReference type="InterPro" id="IPR011066">
    <property type="entry name" value="MscS_channel_C_sf"/>
</dbReference>
<dbReference type="RefSeq" id="WP_015066333.1">
    <property type="nucleotide sequence ID" value="NZ_CAXGIV010000099.1"/>
</dbReference>
<evidence type="ECO:0000256" key="8">
    <source>
        <dbReference type="SAM" id="MobiDB-lite"/>
    </source>
</evidence>
<keyword evidence="7" id="KW-0406">Ion transport</keyword>
<feature type="transmembrane region" description="Helical" evidence="7">
    <location>
        <begin position="53"/>
        <end position="75"/>
    </location>
</feature>
<feature type="domain" description="Mechanosensitive ion channel MscS C-terminal" evidence="10">
    <location>
        <begin position="254"/>
        <end position="339"/>
    </location>
</feature>
<dbReference type="Gene3D" id="1.10.287.1260">
    <property type="match status" value="1"/>
</dbReference>
<keyword evidence="3" id="KW-1003">Cell membrane</keyword>
<evidence type="ECO:0000313" key="13">
    <source>
        <dbReference type="Proteomes" id="UP000061468"/>
    </source>
</evidence>
<evidence type="ECO:0000256" key="2">
    <source>
        <dbReference type="ARBA" id="ARBA00008017"/>
    </source>
</evidence>
<feature type="transmembrane region" description="Helical" evidence="7">
    <location>
        <begin position="87"/>
        <end position="108"/>
    </location>
</feature>
<dbReference type="PANTHER" id="PTHR30221">
    <property type="entry name" value="SMALL-CONDUCTANCE MECHANOSENSITIVE CHANNEL"/>
    <property type="match status" value="1"/>
</dbReference>
<feature type="domain" description="Mechanosensitive ion channel MscS" evidence="9">
    <location>
        <begin position="179"/>
        <end position="243"/>
    </location>
</feature>
<dbReference type="Gene3D" id="3.30.70.100">
    <property type="match status" value="1"/>
</dbReference>
<feature type="region of interest" description="Disordered" evidence="8">
    <location>
        <begin position="357"/>
        <end position="378"/>
    </location>
</feature>
<dbReference type="GO" id="GO:0005886">
    <property type="term" value="C:plasma membrane"/>
    <property type="evidence" value="ECO:0007669"/>
    <property type="project" value="UniProtKB-SubCell"/>
</dbReference>
<comment type="function">
    <text evidence="7">Mechanosensitive channel that participates in the regulation of osmotic pressure changes within the cell, opening in response to stretch forces in the membrane lipid bilayer, without the need for other proteins. Contributes to normal resistance to hypoosmotic shock. Forms an ion channel of 1.0 nanosiemens conductance with a slight preference for anions.</text>
</comment>
<keyword evidence="7" id="KW-0813">Transport</keyword>
<dbReference type="InterPro" id="IPR010920">
    <property type="entry name" value="LSM_dom_sf"/>
</dbReference>
<keyword evidence="7" id="KW-0407">Ion channel</keyword>
<evidence type="ECO:0000259" key="11">
    <source>
        <dbReference type="Pfam" id="PF21088"/>
    </source>
</evidence>
<reference evidence="12 13" key="1">
    <citation type="submission" date="2015-12" db="EMBL/GenBank/DDBJ databases">
        <title>Intraspecies pangenome expansion in the marine bacterium Alteromonas.</title>
        <authorList>
            <person name="Lopez-Perez M."/>
            <person name="Rodriguez-Valera F."/>
        </authorList>
    </citation>
    <scope>NUCLEOTIDE SEQUENCE [LARGE SCALE GENOMIC DNA]</scope>
    <source>
        <strain evidence="12 13">UM8</strain>
    </source>
</reference>
<evidence type="ECO:0000259" key="9">
    <source>
        <dbReference type="Pfam" id="PF00924"/>
    </source>
</evidence>
<feature type="transmembrane region" description="Helical" evidence="7">
    <location>
        <begin position="12"/>
        <end position="32"/>
    </location>
</feature>
<keyword evidence="6 7" id="KW-0472">Membrane</keyword>
<dbReference type="InterPro" id="IPR023408">
    <property type="entry name" value="MscS_beta-dom_sf"/>
</dbReference>
<dbReference type="InterPro" id="IPR011014">
    <property type="entry name" value="MscS_channel_TM-2"/>
</dbReference>
<feature type="compositionally biased region" description="Polar residues" evidence="8">
    <location>
        <begin position="357"/>
        <end position="369"/>
    </location>
</feature>